<dbReference type="EMBL" id="KM507819">
    <property type="protein sequence ID" value="AIT14275.1"/>
    <property type="molecule type" value="Genomic_DNA"/>
</dbReference>
<reference evidence="1 2" key="1">
    <citation type="submission" date="2014-09" db="EMBL/GenBank/DDBJ databases">
        <authorList>
            <person name="Lapin J.S."/>
            <person name="Pope W.H."/>
            <person name="Hua J."/>
            <person name="Ford M.E."/>
            <person name="Conway J.F."/>
            <person name="Hatfull G.F."/>
            <person name="Hendrix R.W."/>
        </authorList>
    </citation>
    <scope>NUCLEOTIDE SEQUENCE [LARGE SCALE GENOMIC DNA]</scope>
</reference>
<name>A0A097EXX9_9CAUD</name>
<dbReference type="RefSeq" id="YP_009101972.1">
    <property type="nucleotide sequence ID" value="NC_025447.1"/>
</dbReference>
<protein>
    <submittedName>
        <fullName evidence="1">Uncharacterized protein</fullName>
    </submittedName>
</protein>
<proteinExistence type="predicted"/>
<keyword evidence="2" id="KW-1185">Reference proteome</keyword>
<evidence type="ECO:0000313" key="2">
    <source>
        <dbReference type="Proteomes" id="UP000029889"/>
    </source>
</evidence>
<dbReference type="GeneID" id="22111425"/>
<dbReference type="KEGG" id="vg:22111425"/>
<accession>A0A097EXX9</accession>
<organism evidence="1 2">
    <name type="scientific">Escherichia phage 121Q</name>
    <dbReference type="NCBI Taxonomy" id="1555202"/>
    <lineage>
        <taxon>Viruses</taxon>
        <taxon>Duplodnaviria</taxon>
        <taxon>Heunggongvirae</taxon>
        <taxon>Uroviricota</taxon>
        <taxon>Caudoviricetes</taxon>
        <taxon>Asteriusvirus</taxon>
        <taxon>Asteriusvirus av121Q</taxon>
    </lineage>
</organism>
<dbReference type="Proteomes" id="UP000029889">
    <property type="component" value="Segment"/>
</dbReference>
<sequence length="113" mass="13520">MRRESELVKVMYATHIKLLLVKFDYNKKHNDFYTLIRDENTFSLRCNNIPLKINDFTSLDEGELFQESLVFNSNIKIDIEVIKKYQILLNKIMNCYPCEIGGHMQFKSKMYEL</sequence>
<gene>
    <name evidence="1" type="primary">385</name>
    <name evidence="1" type="ORF">PBI_121Q_385</name>
</gene>
<evidence type="ECO:0000313" key="1">
    <source>
        <dbReference type="EMBL" id="AIT14275.1"/>
    </source>
</evidence>